<dbReference type="Proteomes" id="UP001205185">
    <property type="component" value="Unassembled WGS sequence"/>
</dbReference>
<keyword evidence="3" id="KW-1185">Reference proteome</keyword>
<protein>
    <submittedName>
        <fullName evidence="2">Uncharacterized protein</fullName>
    </submittedName>
</protein>
<evidence type="ECO:0000256" key="1">
    <source>
        <dbReference type="SAM" id="MobiDB-lite"/>
    </source>
</evidence>
<accession>A0ABT1IFT3</accession>
<dbReference type="EMBL" id="JAMTCO010000009">
    <property type="protein sequence ID" value="MCP2271508.1"/>
    <property type="molecule type" value="Genomic_DNA"/>
</dbReference>
<dbReference type="RefSeq" id="WP_253888451.1">
    <property type="nucleotide sequence ID" value="NZ_BAAAVB010000005.1"/>
</dbReference>
<reference evidence="2 3" key="1">
    <citation type="submission" date="2022-06" db="EMBL/GenBank/DDBJ databases">
        <title>Genomic Encyclopedia of Archaeal and Bacterial Type Strains, Phase II (KMG-II): from individual species to whole genera.</title>
        <authorList>
            <person name="Goeker M."/>
        </authorList>
    </citation>
    <scope>NUCLEOTIDE SEQUENCE [LARGE SCALE GENOMIC DNA]</scope>
    <source>
        <strain evidence="2 3">DSM 44255</strain>
    </source>
</reference>
<proteinExistence type="predicted"/>
<sequence length="240" mass="23931">MTITSISGAQSTATPQRSEGTQRSDSMRKAFQAAATALGMSTDDLRGALGDGETLSTLARSKGVSESTLTDAITSAVGTTSGAEVAQRLLAGPGGHGGPGGPGGHGGPPPPPRDSRVDSALSAVADSLGISDEDLEDELTSGTSLTDVAAAKGMDAATLKATITDAISAADSTLSADAVSELADRIIQGPPEPEQDNTTDRQAFDLSLSSYDTATVSSQALASLYSQQSTAATAGTLSWA</sequence>
<organism evidence="2 3">
    <name type="scientific">Actinokineospora diospyrosa</name>
    <dbReference type="NCBI Taxonomy" id="103728"/>
    <lineage>
        <taxon>Bacteria</taxon>
        <taxon>Bacillati</taxon>
        <taxon>Actinomycetota</taxon>
        <taxon>Actinomycetes</taxon>
        <taxon>Pseudonocardiales</taxon>
        <taxon>Pseudonocardiaceae</taxon>
        <taxon>Actinokineospora</taxon>
    </lineage>
</organism>
<name>A0ABT1IFT3_9PSEU</name>
<feature type="compositionally biased region" description="Polar residues" evidence="1">
    <location>
        <begin position="1"/>
        <end position="19"/>
    </location>
</feature>
<feature type="region of interest" description="Disordered" evidence="1">
    <location>
        <begin position="90"/>
        <end position="118"/>
    </location>
</feature>
<comment type="caution">
    <text evidence="2">The sequence shown here is derived from an EMBL/GenBank/DDBJ whole genome shotgun (WGS) entry which is preliminary data.</text>
</comment>
<gene>
    <name evidence="2" type="ORF">LV75_004022</name>
</gene>
<evidence type="ECO:0000313" key="2">
    <source>
        <dbReference type="EMBL" id="MCP2271508.1"/>
    </source>
</evidence>
<feature type="compositionally biased region" description="Gly residues" evidence="1">
    <location>
        <begin position="92"/>
        <end position="106"/>
    </location>
</feature>
<feature type="region of interest" description="Disordered" evidence="1">
    <location>
        <begin position="1"/>
        <end position="28"/>
    </location>
</feature>
<evidence type="ECO:0000313" key="3">
    <source>
        <dbReference type="Proteomes" id="UP001205185"/>
    </source>
</evidence>